<dbReference type="AlphaFoldDB" id="A0A173VWP2"/>
<dbReference type="PANTHER" id="PTHR11406">
    <property type="entry name" value="PHOSPHOGLYCERATE KINASE"/>
    <property type="match status" value="1"/>
</dbReference>
<evidence type="ECO:0000256" key="5">
    <source>
        <dbReference type="ARBA" id="ARBA00013061"/>
    </source>
</evidence>
<dbReference type="RefSeq" id="WP_015561447.1">
    <property type="nucleotide sequence ID" value="NZ_CABIYH010000045.1"/>
</dbReference>
<comment type="similarity">
    <text evidence="3 12 15">Belongs to the phosphoglycerate kinase family.</text>
</comment>
<dbReference type="Proteomes" id="UP000283586">
    <property type="component" value="Unassembled WGS sequence"/>
</dbReference>
<dbReference type="STRING" id="166486.ERS852572_03691"/>
<dbReference type="InterPro" id="IPR036043">
    <property type="entry name" value="Phosphoglycerate_kinase_sf"/>
</dbReference>
<dbReference type="EMBL" id="QSHO01000002">
    <property type="protein sequence ID" value="RHC19685.1"/>
    <property type="molecule type" value="Genomic_DNA"/>
</dbReference>
<feature type="binding site" evidence="12 13">
    <location>
        <begin position="61"/>
        <end position="64"/>
    </location>
    <ligand>
        <name>substrate</name>
    </ligand>
</feature>
<evidence type="ECO:0000313" key="20">
    <source>
        <dbReference type="Proteomes" id="UP000283513"/>
    </source>
</evidence>
<evidence type="ECO:0000313" key="19">
    <source>
        <dbReference type="Proteomes" id="UP000095350"/>
    </source>
</evidence>
<dbReference type="PANTHER" id="PTHR11406:SF23">
    <property type="entry name" value="PHOSPHOGLYCERATE KINASE 1, CHLOROPLASTIC-RELATED"/>
    <property type="match status" value="1"/>
</dbReference>
<comment type="catalytic activity">
    <reaction evidence="1 12 15">
        <text>(2R)-3-phosphoglycerate + ATP = (2R)-3-phospho-glyceroyl phosphate + ADP</text>
        <dbReference type="Rhea" id="RHEA:14801"/>
        <dbReference type="ChEBI" id="CHEBI:30616"/>
        <dbReference type="ChEBI" id="CHEBI:57604"/>
        <dbReference type="ChEBI" id="CHEBI:58272"/>
        <dbReference type="ChEBI" id="CHEBI:456216"/>
        <dbReference type="EC" id="2.7.2.3"/>
    </reaction>
</comment>
<feature type="binding site" evidence="12 13">
    <location>
        <begin position="23"/>
        <end position="25"/>
    </location>
    <ligand>
        <name>substrate</name>
    </ligand>
</feature>
<dbReference type="GO" id="GO:0004618">
    <property type="term" value="F:phosphoglycerate kinase activity"/>
    <property type="evidence" value="ECO:0007669"/>
    <property type="project" value="UniProtKB-UniRule"/>
</dbReference>
<evidence type="ECO:0000313" key="18">
    <source>
        <dbReference type="EMBL" id="RHN05203.1"/>
    </source>
</evidence>
<keyword evidence="12" id="KW-0963">Cytoplasm</keyword>
<dbReference type="Pfam" id="PF00162">
    <property type="entry name" value="PGK"/>
    <property type="match status" value="1"/>
</dbReference>
<evidence type="ECO:0000256" key="7">
    <source>
        <dbReference type="ARBA" id="ARBA00022679"/>
    </source>
</evidence>
<dbReference type="FunFam" id="3.40.50.1260:FF:000003">
    <property type="entry name" value="Phosphoglycerate kinase"/>
    <property type="match status" value="1"/>
</dbReference>
<keyword evidence="10 12" id="KW-0067">ATP-binding</keyword>
<evidence type="ECO:0000256" key="8">
    <source>
        <dbReference type="ARBA" id="ARBA00022741"/>
    </source>
</evidence>
<dbReference type="PIRSF" id="PIRSF000724">
    <property type="entry name" value="Pgk"/>
    <property type="match status" value="1"/>
</dbReference>
<dbReference type="EC" id="2.7.2.3" evidence="5 12"/>
<name>A0A173VWP2_9FIRM</name>
<feature type="binding site" evidence="12">
    <location>
        <position position="156"/>
    </location>
    <ligand>
        <name>substrate</name>
    </ligand>
</feature>
<dbReference type="SUPFAM" id="SSF53748">
    <property type="entry name" value="Phosphoglycerate kinase"/>
    <property type="match status" value="1"/>
</dbReference>
<evidence type="ECO:0000256" key="13">
    <source>
        <dbReference type="PIRSR" id="PIRSR000724-1"/>
    </source>
</evidence>
<keyword evidence="11 12" id="KW-0324">Glycolysis</keyword>
<dbReference type="EMBL" id="QRQN01000021">
    <property type="protein sequence ID" value="RHN05203.1"/>
    <property type="molecule type" value="Genomic_DNA"/>
</dbReference>
<evidence type="ECO:0000256" key="9">
    <source>
        <dbReference type="ARBA" id="ARBA00022777"/>
    </source>
</evidence>
<evidence type="ECO:0000313" key="17">
    <source>
        <dbReference type="EMBL" id="RHC19685.1"/>
    </source>
</evidence>
<dbReference type="InterPro" id="IPR015824">
    <property type="entry name" value="Phosphoglycerate_kinase_N"/>
</dbReference>
<feature type="binding site" evidence="12">
    <location>
        <position position="38"/>
    </location>
    <ligand>
        <name>substrate</name>
    </ligand>
</feature>
<protein>
    <recommendedName>
        <fullName evidence="6 12">Phosphoglycerate kinase</fullName>
        <ecNumber evidence="5 12">2.7.2.3</ecNumber>
    </recommendedName>
</protein>
<reference evidence="20 21" key="2">
    <citation type="submission" date="2018-08" db="EMBL/GenBank/DDBJ databases">
        <title>A genome reference for cultivated species of the human gut microbiota.</title>
        <authorList>
            <person name="Zou Y."/>
            <person name="Xue W."/>
            <person name="Luo G."/>
        </authorList>
    </citation>
    <scope>NUCLEOTIDE SEQUENCE [LARGE SCALE GENOMIC DNA]</scope>
    <source>
        <strain evidence="18 21">AF31-21AC</strain>
        <strain evidence="17 20">AM37-1AC</strain>
    </source>
</reference>
<evidence type="ECO:0000256" key="1">
    <source>
        <dbReference type="ARBA" id="ARBA00000642"/>
    </source>
</evidence>
<evidence type="ECO:0000313" key="21">
    <source>
        <dbReference type="Proteomes" id="UP000283586"/>
    </source>
</evidence>
<evidence type="ECO:0000256" key="15">
    <source>
        <dbReference type="RuleBase" id="RU000532"/>
    </source>
</evidence>
<dbReference type="PaxDb" id="166486-ERS852572_03691"/>
<keyword evidence="9 12" id="KW-0418">Kinase</keyword>
<evidence type="ECO:0000256" key="2">
    <source>
        <dbReference type="ARBA" id="ARBA00004838"/>
    </source>
</evidence>
<dbReference type="OrthoDB" id="9808460at2"/>
<dbReference type="InterPro" id="IPR015911">
    <property type="entry name" value="Phosphoglycerate_kinase_CS"/>
</dbReference>
<keyword evidence="7 12" id="KW-0808">Transferase</keyword>
<keyword evidence="8 12" id="KW-0547">Nucleotide-binding</keyword>
<feature type="binding site" evidence="12">
    <location>
        <position position="306"/>
    </location>
    <ligand>
        <name>ATP</name>
        <dbReference type="ChEBI" id="CHEBI:30616"/>
    </ligand>
</feature>
<dbReference type="EMBL" id="CYXZ01000045">
    <property type="protein sequence ID" value="CUN31583.1"/>
    <property type="molecule type" value="Genomic_DNA"/>
</dbReference>
<sequence length="407" mass="43151">MSLNKKSVDDINVKGRRVLVRCDFNVPLKEGKITDETRINAALPTIQKLINDGGKVILCSHLGKVKNGPNEGESLAPVAVKLSEKLGKEVKFISDYHVTGEEATKAVAEMNEGDVILLQNTRFRGAEETKNGEEFSKELADLADDYVCDAFGSSHRAHASVAGVTKFITAKGGSNVVGYLMQKEIDFLGNAVENPVRPFVAILGGAKVADKLNVISNLLEKCDTLIIGGGMAYTFLKAQGYEIGKSLVDDTKIDYCKEMMAKAEKLGKKLLLPVDAVTIADFPNPIDAPVEVTVCDVKDMPADREGCDIGPKTQELYADAVKTAKTVVWNGPMGVFENPTLAAGTIAVAKALADTDATTIIGGGDSAAAVNQLGFGDKMSHISTGGGASLEFLEGKELPGVMAADDK</sequence>
<feature type="binding site" evidence="12">
    <location>
        <position position="122"/>
    </location>
    <ligand>
        <name>substrate</name>
    </ligand>
</feature>
<dbReference type="Gene3D" id="3.40.50.1260">
    <property type="entry name" value="Phosphoglycerate kinase, N-terminal domain"/>
    <property type="match status" value="2"/>
</dbReference>
<dbReference type="PRINTS" id="PR00477">
    <property type="entry name" value="PHGLYCKINASE"/>
</dbReference>
<dbReference type="GO" id="GO:0005524">
    <property type="term" value="F:ATP binding"/>
    <property type="evidence" value="ECO:0007669"/>
    <property type="project" value="UniProtKB-KW"/>
</dbReference>
<dbReference type="PROSITE" id="PS00111">
    <property type="entry name" value="PGLYCERATE_KINASE"/>
    <property type="match status" value="1"/>
</dbReference>
<dbReference type="HAMAP" id="MF_00145">
    <property type="entry name" value="Phosphoglyc_kinase"/>
    <property type="match status" value="1"/>
</dbReference>
<dbReference type="FunFam" id="3.40.50.1260:FF:000006">
    <property type="entry name" value="Phosphoglycerate kinase"/>
    <property type="match status" value="1"/>
</dbReference>
<dbReference type="Proteomes" id="UP000095350">
    <property type="component" value="Unassembled WGS sequence"/>
</dbReference>
<dbReference type="GO" id="GO:0043531">
    <property type="term" value="F:ADP binding"/>
    <property type="evidence" value="ECO:0007669"/>
    <property type="project" value="TreeGrafter"/>
</dbReference>
<proteinExistence type="inferred from homology"/>
<gene>
    <name evidence="12 16" type="primary">pgk</name>
    <name evidence="17" type="ORF">DW856_02070</name>
    <name evidence="18" type="ORF">DWZ31_15225</name>
    <name evidence="16" type="ORF">ERS852572_03691</name>
</gene>
<evidence type="ECO:0000256" key="14">
    <source>
        <dbReference type="PIRSR" id="PIRSR000724-2"/>
    </source>
</evidence>
<feature type="binding site" evidence="12 14">
    <location>
        <position position="211"/>
    </location>
    <ligand>
        <name>ATP</name>
        <dbReference type="ChEBI" id="CHEBI:30616"/>
    </ligand>
</feature>
<feature type="binding site" evidence="12 14">
    <location>
        <begin position="363"/>
        <end position="366"/>
    </location>
    <ligand>
        <name>ATP</name>
        <dbReference type="ChEBI" id="CHEBI:30616"/>
    </ligand>
</feature>
<accession>A0A173VWP2</accession>
<comment type="pathway">
    <text evidence="2 12">Carbohydrate degradation; glycolysis; pyruvate from D-glyceraldehyde 3-phosphate: step 2/5.</text>
</comment>
<feature type="binding site" evidence="13">
    <location>
        <position position="122"/>
    </location>
    <ligand>
        <name>(2R)-3-phosphoglycerate</name>
        <dbReference type="ChEBI" id="CHEBI:58272"/>
    </ligand>
</feature>
<dbReference type="GO" id="GO:0005829">
    <property type="term" value="C:cytosol"/>
    <property type="evidence" value="ECO:0007669"/>
    <property type="project" value="TreeGrafter"/>
</dbReference>
<comment type="subunit">
    <text evidence="4 12">Monomer.</text>
</comment>
<reference evidence="16 19" key="1">
    <citation type="submission" date="2015-09" db="EMBL/GenBank/DDBJ databases">
        <authorList>
            <consortium name="Pathogen Informatics"/>
        </authorList>
    </citation>
    <scope>NUCLEOTIDE SEQUENCE [LARGE SCALE GENOMIC DNA]</scope>
    <source>
        <strain evidence="16 19">2789STDY5834960</strain>
    </source>
</reference>
<dbReference type="GO" id="GO:0006094">
    <property type="term" value="P:gluconeogenesis"/>
    <property type="evidence" value="ECO:0007669"/>
    <property type="project" value="TreeGrafter"/>
</dbReference>
<dbReference type="UniPathway" id="UPA00109">
    <property type="reaction ID" value="UER00185"/>
</dbReference>
<feature type="binding site" evidence="13">
    <location>
        <position position="38"/>
    </location>
    <ligand>
        <name>(2R)-3-phosphoglycerate</name>
        <dbReference type="ChEBI" id="CHEBI:58272"/>
    </ligand>
</feature>
<dbReference type="Proteomes" id="UP000283513">
    <property type="component" value="Unassembled WGS sequence"/>
</dbReference>
<evidence type="ECO:0000256" key="12">
    <source>
        <dbReference type="HAMAP-Rule" id="MF_00145"/>
    </source>
</evidence>
<feature type="binding site" evidence="12 14">
    <location>
        <position position="337"/>
    </location>
    <ligand>
        <name>ATP</name>
        <dbReference type="ChEBI" id="CHEBI:30616"/>
    </ligand>
</feature>
<organism evidence="16 19">
    <name type="scientific">Roseburia intestinalis</name>
    <dbReference type="NCBI Taxonomy" id="166486"/>
    <lineage>
        <taxon>Bacteria</taxon>
        <taxon>Bacillati</taxon>
        <taxon>Bacillota</taxon>
        <taxon>Clostridia</taxon>
        <taxon>Lachnospirales</taxon>
        <taxon>Lachnospiraceae</taxon>
        <taxon>Roseburia</taxon>
    </lineage>
</organism>
<evidence type="ECO:0000313" key="16">
    <source>
        <dbReference type="EMBL" id="CUN31583.1"/>
    </source>
</evidence>
<evidence type="ECO:0000256" key="3">
    <source>
        <dbReference type="ARBA" id="ARBA00008982"/>
    </source>
</evidence>
<evidence type="ECO:0000256" key="10">
    <source>
        <dbReference type="ARBA" id="ARBA00022840"/>
    </source>
</evidence>
<evidence type="ECO:0000256" key="6">
    <source>
        <dbReference type="ARBA" id="ARBA00016471"/>
    </source>
</evidence>
<dbReference type="GO" id="GO:0006096">
    <property type="term" value="P:glycolytic process"/>
    <property type="evidence" value="ECO:0007669"/>
    <property type="project" value="UniProtKB-UniRule"/>
</dbReference>
<dbReference type="CDD" id="cd00318">
    <property type="entry name" value="Phosphoglycerate_kinase"/>
    <property type="match status" value="1"/>
</dbReference>
<comment type="subcellular location">
    <subcellularLocation>
        <location evidence="12">Cytoplasm</location>
    </subcellularLocation>
</comment>
<evidence type="ECO:0000256" key="4">
    <source>
        <dbReference type="ARBA" id="ARBA00011245"/>
    </source>
</evidence>
<evidence type="ECO:0000256" key="11">
    <source>
        <dbReference type="ARBA" id="ARBA00023152"/>
    </source>
</evidence>
<feature type="binding site" evidence="13">
    <location>
        <position position="156"/>
    </location>
    <ligand>
        <name>(2R)-3-phosphoglycerate</name>
        <dbReference type="ChEBI" id="CHEBI:58272"/>
    </ligand>
</feature>
<dbReference type="InterPro" id="IPR001576">
    <property type="entry name" value="Phosphoglycerate_kinase"/>
</dbReference>